<feature type="transmembrane region" description="Helical" evidence="6">
    <location>
        <begin position="100"/>
        <end position="119"/>
    </location>
</feature>
<dbReference type="AlphaFoldDB" id="A0AAQ3K3U6"/>
<dbReference type="SUPFAM" id="SSF103473">
    <property type="entry name" value="MFS general substrate transporter"/>
    <property type="match status" value="1"/>
</dbReference>
<proteinExistence type="inferred from homology"/>
<dbReference type="Pfam" id="PF00854">
    <property type="entry name" value="PTR2"/>
    <property type="match status" value="1"/>
</dbReference>
<feature type="transmembrane region" description="Helical" evidence="6">
    <location>
        <begin position="139"/>
        <end position="161"/>
    </location>
</feature>
<dbReference type="GO" id="GO:0022857">
    <property type="term" value="F:transmembrane transporter activity"/>
    <property type="evidence" value="ECO:0007669"/>
    <property type="project" value="InterPro"/>
</dbReference>
<feature type="transmembrane region" description="Helical" evidence="6">
    <location>
        <begin position="217"/>
        <end position="240"/>
    </location>
</feature>
<organism evidence="7 8">
    <name type="scientific">Canna indica</name>
    <name type="common">Indian-shot</name>
    <dbReference type="NCBI Taxonomy" id="4628"/>
    <lineage>
        <taxon>Eukaryota</taxon>
        <taxon>Viridiplantae</taxon>
        <taxon>Streptophyta</taxon>
        <taxon>Embryophyta</taxon>
        <taxon>Tracheophyta</taxon>
        <taxon>Spermatophyta</taxon>
        <taxon>Magnoliopsida</taxon>
        <taxon>Liliopsida</taxon>
        <taxon>Zingiberales</taxon>
        <taxon>Cannaceae</taxon>
        <taxon>Canna</taxon>
    </lineage>
</organism>
<dbReference type="InterPro" id="IPR036259">
    <property type="entry name" value="MFS_trans_sf"/>
</dbReference>
<feature type="transmembrane region" description="Helical" evidence="6">
    <location>
        <begin position="191"/>
        <end position="211"/>
    </location>
</feature>
<feature type="transmembrane region" description="Helical" evidence="6">
    <location>
        <begin position="493"/>
        <end position="513"/>
    </location>
</feature>
<dbReference type="GO" id="GO:0016020">
    <property type="term" value="C:membrane"/>
    <property type="evidence" value="ECO:0007669"/>
    <property type="project" value="UniProtKB-SubCell"/>
</dbReference>
<accession>A0AAQ3K3U6</accession>
<evidence type="ECO:0000256" key="1">
    <source>
        <dbReference type="ARBA" id="ARBA00004141"/>
    </source>
</evidence>
<keyword evidence="3 6" id="KW-0812">Transmembrane</keyword>
<evidence type="ECO:0000313" key="7">
    <source>
        <dbReference type="EMBL" id="WOL01569.1"/>
    </source>
</evidence>
<evidence type="ECO:0000256" key="2">
    <source>
        <dbReference type="ARBA" id="ARBA00005982"/>
    </source>
</evidence>
<keyword evidence="8" id="KW-1185">Reference proteome</keyword>
<reference evidence="7 8" key="1">
    <citation type="submission" date="2023-10" db="EMBL/GenBank/DDBJ databases">
        <title>Chromosome-scale genome assembly provides insights into flower coloration mechanisms of Canna indica.</title>
        <authorList>
            <person name="Li C."/>
        </authorList>
    </citation>
    <scope>NUCLEOTIDE SEQUENCE [LARGE SCALE GENOMIC DNA]</scope>
    <source>
        <tissue evidence="7">Flower</tissue>
    </source>
</reference>
<protein>
    <submittedName>
        <fullName evidence="7">Protein NRT1/ PTR FAMILY 4.3-like</fullName>
    </submittedName>
</protein>
<feature type="transmembrane region" description="Helical" evidence="6">
    <location>
        <begin position="30"/>
        <end position="50"/>
    </location>
</feature>
<dbReference type="Gene3D" id="1.20.1250.20">
    <property type="entry name" value="MFS general substrate transporter like domains"/>
    <property type="match status" value="1"/>
</dbReference>
<feature type="transmembrane region" description="Helical" evidence="6">
    <location>
        <begin position="447"/>
        <end position="473"/>
    </location>
</feature>
<gene>
    <name evidence="7" type="ORF">Cni_G10286</name>
</gene>
<dbReference type="EMBL" id="CP136892">
    <property type="protein sequence ID" value="WOL01569.1"/>
    <property type="molecule type" value="Genomic_DNA"/>
</dbReference>
<keyword evidence="4 6" id="KW-1133">Transmembrane helix</keyword>
<evidence type="ECO:0000256" key="5">
    <source>
        <dbReference type="ARBA" id="ARBA00023136"/>
    </source>
</evidence>
<dbReference type="PANTHER" id="PTHR11654">
    <property type="entry name" value="OLIGOPEPTIDE TRANSPORTER-RELATED"/>
    <property type="match status" value="1"/>
</dbReference>
<comment type="similarity">
    <text evidence="2">Belongs to the major facilitator superfamily. Proton-dependent oligopeptide transporter (POT/PTR) (TC 2.A.17) family.</text>
</comment>
<name>A0AAQ3K3U6_9LILI</name>
<evidence type="ECO:0000256" key="6">
    <source>
        <dbReference type="SAM" id="Phobius"/>
    </source>
</evidence>
<evidence type="ECO:0000256" key="3">
    <source>
        <dbReference type="ARBA" id="ARBA00022692"/>
    </source>
</evidence>
<feature type="transmembrane region" description="Helical" evidence="6">
    <location>
        <begin position="414"/>
        <end position="435"/>
    </location>
</feature>
<dbReference type="CDD" id="cd17414">
    <property type="entry name" value="MFS_NPF4"/>
    <property type="match status" value="1"/>
</dbReference>
<keyword evidence="5 6" id="KW-0472">Membrane</keyword>
<feature type="transmembrane region" description="Helical" evidence="6">
    <location>
        <begin position="70"/>
        <end position="88"/>
    </location>
</feature>
<dbReference type="Proteomes" id="UP001327560">
    <property type="component" value="Chromosome 3"/>
</dbReference>
<evidence type="ECO:0000313" key="8">
    <source>
        <dbReference type="Proteomes" id="UP001327560"/>
    </source>
</evidence>
<comment type="subcellular location">
    <subcellularLocation>
        <location evidence="1">Membrane</location>
        <topology evidence="1">Multi-pass membrane protein</topology>
    </subcellularLocation>
</comment>
<evidence type="ECO:0000256" key="4">
    <source>
        <dbReference type="ARBA" id="ARBA00022989"/>
    </source>
</evidence>
<sequence length="585" mass="64602">MDIETRLTQGVYLDWRGRPCKPTKHGGMRATLFVLGIQAFEIMAIAAVGNNLITYVFNEMHFSLSKSANIVTNFVGTIFILSLIGGFLSDSYLGSLRTMLIFGFLELSGFILLAVQAHLPQLKPPPCDMMRPSEDCMEAKGFKATIFFLALYLVALGSGCLKPNMISHGGDQFREDDPKQAKKLSTYFNSAYFSFCVGELVALTVLVWVQTRSGMDVGFGLSAAAMALGLISLSSGLVFYRNKPPQGSIFTPIARVFVAAITKRKQVCSSNPEMIHQSQKRTGEQSLDNLRHTNKFRFLDKACIKAAKDGSNDKEESPWRLCTVAEIEHVKVVLSVIPIFACTIVFNTILAQLQTFSVQQGSSMNTHLTTSFNVPPASLQSIPYMMLIVLVPVYEAAAVPLLRSLTGNPAGITPLQRIGVGLFTATFSMVTAAVVEKRRREAAQQLSILWIAPQFLIFGLSEMFTAVGLIEFFYKQPSAGTQSFLTAMTYCSYSFGFFFSSLLVSLVNKITSLTRSGNRGWLSENDLNKDRLDLFYWLLAALSLLNFFNYLFWARWYSTTSVTPSLPIKAPRTVNGPSAGEDEAC</sequence>
<dbReference type="InterPro" id="IPR000109">
    <property type="entry name" value="POT_fam"/>
</dbReference>
<feature type="transmembrane region" description="Helical" evidence="6">
    <location>
        <begin position="534"/>
        <end position="553"/>
    </location>
</feature>